<dbReference type="KEGG" id="psez:HME7025_00387"/>
<evidence type="ECO:0000256" key="4">
    <source>
        <dbReference type="ARBA" id="ARBA00023136"/>
    </source>
</evidence>
<evidence type="ECO:0000256" key="2">
    <source>
        <dbReference type="ARBA" id="ARBA00022692"/>
    </source>
</evidence>
<comment type="subunit">
    <text evidence="5">Forms a complex with TatA.</text>
</comment>
<keyword evidence="5" id="KW-0653">Protein transport</keyword>
<comment type="function">
    <text evidence="5">Part of the twin-arginine translocation (Tat) system that transports large folded proteins containing a characteristic twin-arginine motif in their signal peptide across membranes.</text>
</comment>
<dbReference type="GO" id="GO:0065002">
    <property type="term" value="P:intracellular protein transmembrane transport"/>
    <property type="evidence" value="ECO:0007669"/>
    <property type="project" value="TreeGrafter"/>
</dbReference>
<keyword evidence="2 5" id="KW-0812">Transmembrane</keyword>
<keyword evidence="5" id="KW-0811">Translocation</keyword>
<gene>
    <name evidence="5" type="primary">tatC</name>
    <name evidence="6" type="ORF">HME7025_00387</name>
</gene>
<organism evidence="6 7">
    <name type="scientific">Aquirufa nivalisilvae</name>
    <dbReference type="NCBI Taxonomy" id="2516557"/>
    <lineage>
        <taxon>Bacteria</taxon>
        <taxon>Pseudomonadati</taxon>
        <taxon>Bacteroidota</taxon>
        <taxon>Cytophagia</taxon>
        <taxon>Cytophagales</taxon>
        <taxon>Flectobacillaceae</taxon>
        <taxon>Aquirufa</taxon>
    </lineage>
</organism>
<feature type="transmembrane region" description="Helical" evidence="5">
    <location>
        <begin position="146"/>
        <end position="174"/>
    </location>
</feature>
<dbReference type="HAMAP" id="MF_00902">
    <property type="entry name" value="TatC"/>
    <property type="match status" value="1"/>
</dbReference>
<comment type="subcellular location">
    <subcellularLocation>
        <location evidence="5">Cell membrane</location>
        <topology evidence="5">Multi-pass membrane protein</topology>
    </subcellularLocation>
    <subcellularLocation>
        <location evidence="1">Membrane</location>
        <topology evidence="1">Multi-pass membrane protein</topology>
    </subcellularLocation>
</comment>
<dbReference type="PANTHER" id="PTHR30371:SF0">
    <property type="entry name" value="SEC-INDEPENDENT PROTEIN TRANSLOCASE PROTEIN TATC, CHLOROPLASTIC-RELATED"/>
    <property type="match status" value="1"/>
</dbReference>
<feature type="transmembrane region" description="Helical" evidence="5">
    <location>
        <begin position="30"/>
        <end position="52"/>
    </location>
</feature>
<dbReference type="GO" id="GO:0033281">
    <property type="term" value="C:TAT protein transport complex"/>
    <property type="evidence" value="ECO:0007669"/>
    <property type="project" value="UniProtKB-UniRule"/>
</dbReference>
<evidence type="ECO:0000256" key="1">
    <source>
        <dbReference type="ARBA" id="ARBA00004141"/>
    </source>
</evidence>
<dbReference type="Pfam" id="PF00902">
    <property type="entry name" value="TatC"/>
    <property type="match status" value="1"/>
</dbReference>
<comment type="similarity">
    <text evidence="5">Belongs to the TatC family.</text>
</comment>
<reference evidence="7" key="1">
    <citation type="submission" date="2018-05" db="EMBL/GenBank/DDBJ databases">
        <title>Pseudarcicella sp. HME7025 Genome sequencing and assembly.</title>
        <authorList>
            <person name="Kim H."/>
            <person name="Kang H."/>
            <person name="Joh K."/>
        </authorList>
    </citation>
    <scope>NUCLEOTIDE SEQUENCE [LARGE SCALE GENOMIC DNA]</scope>
    <source>
        <strain evidence="7">HME7025</strain>
    </source>
</reference>
<keyword evidence="3 5" id="KW-1133">Transmembrane helix</keyword>
<keyword evidence="5" id="KW-1003">Cell membrane</keyword>
<dbReference type="PRINTS" id="PR01840">
    <property type="entry name" value="TATCFAMILY"/>
</dbReference>
<dbReference type="AlphaFoldDB" id="A0A2S2DTB4"/>
<dbReference type="EMBL" id="CP029346">
    <property type="protein sequence ID" value="AWL08260.1"/>
    <property type="molecule type" value="Genomic_DNA"/>
</dbReference>
<dbReference type="GO" id="GO:0043953">
    <property type="term" value="P:protein transport by the Tat complex"/>
    <property type="evidence" value="ECO:0007669"/>
    <property type="project" value="UniProtKB-UniRule"/>
</dbReference>
<keyword evidence="5" id="KW-0813">Transport</keyword>
<evidence type="ECO:0000313" key="6">
    <source>
        <dbReference type="EMBL" id="AWL08260.1"/>
    </source>
</evidence>
<feature type="transmembrane region" description="Helical" evidence="5">
    <location>
        <begin position="254"/>
        <end position="275"/>
    </location>
</feature>
<dbReference type="PANTHER" id="PTHR30371">
    <property type="entry name" value="SEC-INDEPENDENT PROTEIN TRANSLOCASE PROTEIN TATC"/>
    <property type="match status" value="1"/>
</dbReference>
<dbReference type="Proteomes" id="UP000245468">
    <property type="component" value="Chromosome"/>
</dbReference>
<dbReference type="GO" id="GO:0009977">
    <property type="term" value="F:proton motive force dependent protein transmembrane transporter activity"/>
    <property type="evidence" value="ECO:0007669"/>
    <property type="project" value="TreeGrafter"/>
</dbReference>
<keyword evidence="7" id="KW-1185">Reference proteome</keyword>
<evidence type="ECO:0000256" key="3">
    <source>
        <dbReference type="ARBA" id="ARBA00022989"/>
    </source>
</evidence>
<dbReference type="OrthoDB" id="9777044at2"/>
<accession>A0A2S2DTB4</accession>
<dbReference type="InterPro" id="IPR002033">
    <property type="entry name" value="TatC"/>
</dbReference>
<evidence type="ECO:0000313" key="7">
    <source>
        <dbReference type="Proteomes" id="UP000245468"/>
    </source>
</evidence>
<name>A0A2S2DTB4_9BACT</name>
<evidence type="ECO:0000256" key="5">
    <source>
        <dbReference type="HAMAP-Rule" id="MF_00902"/>
    </source>
</evidence>
<proteinExistence type="inferred from homology"/>
<dbReference type="RefSeq" id="WP_109322023.1">
    <property type="nucleotide sequence ID" value="NZ_CP029346.1"/>
</dbReference>
<protein>
    <recommendedName>
        <fullName evidence="5">Sec-independent protein translocase protein TatC</fullName>
    </recommendedName>
</protein>
<sequence length="288" mass="32864">MALDQDWDDEDQDEDKDGTEMSFMDHLEELRWHIIRSLASIVIFTIMAWIFRNEIFGIIIMGPTKVDFYTNQVLCRLAELTGMTSLCMQAADFILQSREVSGQFMMALTQSIIVGLLFAFPYAFYEIWRFIRPGLKEKEQKAARGAVFWVSLLFFIGVSFGYFVVAPMAINFLANFKLDPSIQNQFDINDYISLLSMLTLACGLTFQLPMIAFVLSQVGILTPSFMREYRKHALIVILLVAAIITPSPDVISQLLVAFPLFGLYEISIIVSGRVLRRKMREEALESNS</sequence>
<feature type="transmembrane region" description="Helical" evidence="5">
    <location>
        <begin position="194"/>
        <end position="220"/>
    </location>
</feature>
<dbReference type="NCBIfam" id="TIGR00945">
    <property type="entry name" value="tatC"/>
    <property type="match status" value="1"/>
</dbReference>
<feature type="transmembrane region" description="Helical" evidence="5">
    <location>
        <begin position="103"/>
        <end position="125"/>
    </location>
</feature>
<feature type="transmembrane region" description="Helical" evidence="5">
    <location>
        <begin position="232"/>
        <end position="248"/>
    </location>
</feature>
<keyword evidence="4 5" id="KW-0472">Membrane</keyword>